<dbReference type="GO" id="GO:0016829">
    <property type="term" value="F:lyase activity"/>
    <property type="evidence" value="ECO:0007669"/>
    <property type="project" value="UniProtKB-KW"/>
</dbReference>
<gene>
    <name evidence="5" type="primary">citC</name>
    <name evidence="5" type="ORF">LCIT_15830</name>
</gene>
<keyword evidence="2 3" id="KW-0067">ATP-binding</keyword>
<dbReference type="EMBL" id="BJJW01000010">
    <property type="protein sequence ID" value="GDZ84341.1"/>
    <property type="molecule type" value="Genomic_DNA"/>
</dbReference>
<dbReference type="NCBIfam" id="TIGR00125">
    <property type="entry name" value="cyt_tran_rel"/>
    <property type="match status" value="1"/>
</dbReference>
<dbReference type="RefSeq" id="WP_149334679.1">
    <property type="nucleotide sequence ID" value="NZ_BJJW01000010.1"/>
</dbReference>
<comment type="function">
    <text evidence="3">Acetylation of prosthetic group (2-(5''-phosphoribosyl)-3'-dephosphocoenzyme-A) of the gamma subunit of citrate lyase.</text>
</comment>
<feature type="domain" description="Citrate lyase ligase C-terminal" evidence="4">
    <location>
        <begin position="151"/>
        <end position="331"/>
    </location>
</feature>
<dbReference type="PANTHER" id="PTHR40599">
    <property type="entry name" value="[CITRATE [PRO-3S]-LYASE] LIGASE"/>
    <property type="match status" value="1"/>
</dbReference>
<evidence type="ECO:0000256" key="3">
    <source>
        <dbReference type="PIRNR" id="PIRNR005751"/>
    </source>
</evidence>
<reference evidence="5 6" key="1">
    <citation type="submission" date="2019-04" db="EMBL/GenBank/DDBJ databases">
        <title>A pseudo-fructophilic Leuconostoc citreum strain F192-5 isolated from peel of satsuma mandarin: the first report for isolation and characterization of strain-dependent fructophilic-like characteristics.</title>
        <authorList>
            <person name="Maeno S."/>
            <person name="Tanizawa Y."/>
            <person name="Kajikawa A."/>
            <person name="Kanesaki Y."/>
            <person name="Kubota E."/>
            <person name="Arita M."/>
            <person name="Leon D."/>
            <person name="Endo A."/>
        </authorList>
    </citation>
    <scope>NUCLEOTIDE SEQUENCE [LARGE SCALE GENOMIC DNA]</scope>
    <source>
        <strain evidence="5 6">F192-5</strain>
    </source>
</reference>
<name>A0A5A5TZU1_LEUCI</name>
<dbReference type="PIRSF" id="PIRSF005751">
    <property type="entry name" value="Acet_citr_lig"/>
    <property type="match status" value="1"/>
</dbReference>
<dbReference type="Gene3D" id="3.40.50.620">
    <property type="entry name" value="HUPs"/>
    <property type="match status" value="1"/>
</dbReference>
<evidence type="ECO:0000313" key="5">
    <source>
        <dbReference type="EMBL" id="GDZ84341.1"/>
    </source>
</evidence>
<organism evidence="5 6">
    <name type="scientific">Leuconostoc citreum</name>
    <dbReference type="NCBI Taxonomy" id="33964"/>
    <lineage>
        <taxon>Bacteria</taxon>
        <taxon>Bacillati</taxon>
        <taxon>Bacillota</taxon>
        <taxon>Bacilli</taxon>
        <taxon>Lactobacillales</taxon>
        <taxon>Lactobacillaceae</taxon>
        <taxon>Leuconostoc</taxon>
    </lineage>
</organism>
<dbReference type="InterPro" id="IPR014729">
    <property type="entry name" value="Rossmann-like_a/b/a_fold"/>
</dbReference>
<dbReference type="AlphaFoldDB" id="A0A5A5TZU1"/>
<dbReference type="Proteomes" id="UP000323274">
    <property type="component" value="Unassembled WGS sequence"/>
</dbReference>
<protein>
    <recommendedName>
        <fullName evidence="3">[Citrate [pro-3S]-lyase] ligase</fullName>
        <ecNumber evidence="3">6.2.1.22</ecNumber>
    </recommendedName>
</protein>
<evidence type="ECO:0000259" key="4">
    <source>
        <dbReference type="SMART" id="SM00764"/>
    </source>
</evidence>
<evidence type="ECO:0000313" key="6">
    <source>
        <dbReference type="Proteomes" id="UP000323274"/>
    </source>
</evidence>
<sequence>MADIIRDINLNNPTQRQYWQTFLSELDIDNFNEKELIGIEKIVGLFDGERLVGTGAIAGKVLKYIAVCDRGATSKGARFNQVMTTLENYMATLGRFHHFVFTKPRYIASFKHIGLGVLAESSLGAILEKGLPDVHSFIRQLPQMGNQTSRIAAVVVNANPFTRGHRYLIEKAATENDFVYVFVVAQDVSLFTAAERQMLVSKGVADLKNVVVVSGGDYMVSYLTFPSYFIHDETTVIDYQTTLDARLFKNIIAPARHITRRYVGSEPLSETTAHYNQTLAREFDDSIELTIVPRLNSQRQVVSARAVREAIATDNRQVWTEMVPETTALFISENITALQTRIRKGQKIDGN</sequence>
<dbReference type="InterPro" id="IPR004821">
    <property type="entry name" value="Cyt_trans-like"/>
</dbReference>
<dbReference type="SMART" id="SM00764">
    <property type="entry name" value="Citrate_ly_lig"/>
    <property type="match status" value="1"/>
</dbReference>
<accession>A0A5A5TZU1</accession>
<keyword evidence="5" id="KW-0456">Lyase</keyword>
<proteinExistence type="predicted"/>
<dbReference type="Pfam" id="PF08218">
    <property type="entry name" value="Citrate_ly_lig"/>
    <property type="match status" value="1"/>
</dbReference>
<keyword evidence="3 5" id="KW-0436">Ligase</keyword>
<comment type="caution">
    <text evidence="5">The sequence shown here is derived from an EMBL/GenBank/DDBJ whole genome shotgun (WGS) entry which is preliminary data.</text>
</comment>
<comment type="catalytic activity">
    <reaction evidence="3">
        <text>holo-[citrate lyase ACP] + acetate + ATP = acetyl-[citrate lyase ACP] + AMP + diphosphate</text>
        <dbReference type="Rhea" id="RHEA:23788"/>
        <dbReference type="Rhea" id="RHEA-COMP:10158"/>
        <dbReference type="Rhea" id="RHEA-COMP:13710"/>
        <dbReference type="ChEBI" id="CHEBI:30089"/>
        <dbReference type="ChEBI" id="CHEBI:30616"/>
        <dbReference type="ChEBI" id="CHEBI:33019"/>
        <dbReference type="ChEBI" id="CHEBI:82683"/>
        <dbReference type="ChEBI" id="CHEBI:137976"/>
        <dbReference type="ChEBI" id="CHEBI:456215"/>
        <dbReference type="EC" id="6.2.1.22"/>
    </reaction>
</comment>
<dbReference type="NCBIfam" id="TIGR00124">
    <property type="entry name" value="cit_ly_ligase"/>
    <property type="match status" value="1"/>
</dbReference>
<keyword evidence="1 3" id="KW-0547">Nucleotide-binding</keyword>
<dbReference type="SUPFAM" id="SSF52374">
    <property type="entry name" value="Nucleotidylyl transferase"/>
    <property type="match status" value="1"/>
</dbReference>
<dbReference type="PANTHER" id="PTHR40599:SF1">
    <property type="entry name" value="[CITRATE [PRO-3S]-LYASE] LIGASE"/>
    <property type="match status" value="1"/>
</dbReference>
<dbReference type="GO" id="GO:0005524">
    <property type="term" value="F:ATP binding"/>
    <property type="evidence" value="ECO:0007669"/>
    <property type="project" value="UniProtKB-UniRule"/>
</dbReference>
<dbReference type="InterPro" id="IPR013166">
    <property type="entry name" value="Citrate_lyase_ligase_C"/>
</dbReference>
<dbReference type="InterPro" id="IPR005216">
    <property type="entry name" value="Citrate_lyase_ligase"/>
</dbReference>
<dbReference type="GO" id="GO:0008771">
    <property type="term" value="F:[citrate (pro-3S)-lyase] ligase activity"/>
    <property type="evidence" value="ECO:0007669"/>
    <property type="project" value="UniProtKB-EC"/>
</dbReference>
<dbReference type="EC" id="6.2.1.22" evidence="3"/>
<evidence type="ECO:0000256" key="2">
    <source>
        <dbReference type="ARBA" id="ARBA00022840"/>
    </source>
</evidence>
<evidence type="ECO:0000256" key="1">
    <source>
        <dbReference type="ARBA" id="ARBA00022741"/>
    </source>
</evidence>